<evidence type="ECO:0000256" key="6">
    <source>
        <dbReference type="SAM" id="Phobius"/>
    </source>
</evidence>
<keyword evidence="5 6" id="KW-0472">Membrane</keyword>
<feature type="transmembrane region" description="Helical" evidence="6">
    <location>
        <begin position="319"/>
        <end position="336"/>
    </location>
</feature>
<feature type="transmembrane region" description="Helical" evidence="6">
    <location>
        <begin position="217"/>
        <end position="239"/>
    </location>
</feature>
<dbReference type="Proteomes" id="UP000271472">
    <property type="component" value="Unassembled WGS sequence"/>
</dbReference>
<dbReference type="EMBL" id="QIBZ01000027">
    <property type="protein sequence ID" value="RNM32695.1"/>
    <property type="molecule type" value="Genomic_DNA"/>
</dbReference>
<feature type="transmembrane region" description="Helical" evidence="6">
    <location>
        <begin position="245"/>
        <end position="273"/>
    </location>
</feature>
<evidence type="ECO:0008006" key="9">
    <source>
        <dbReference type="Google" id="ProtNLM"/>
    </source>
</evidence>
<dbReference type="AlphaFoldDB" id="A0A3N0I6Q4"/>
<feature type="transmembrane region" description="Helical" evidence="6">
    <location>
        <begin position="114"/>
        <end position="135"/>
    </location>
</feature>
<dbReference type="PANTHER" id="PTHR30250:SF11">
    <property type="entry name" value="O-ANTIGEN TRANSPORTER-RELATED"/>
    <property type="match status" value="1"/>
</dbReference>
<dbReference type="GO" id="GO:0005886">
    <property type="term" value="C:plasma membrane"/>
    <property type="evidence" value="ECO:0007669"/>
    <property type="project" value="UniProtKB-SubCell"/>
</dbReference>
<evidence type="ECO:0000313" key="7">
    <source>
        <dbReference type="EMBL" id="RNM32695.1"/>
    </source>
</evidence>
<evidence type="ECO:0000256" key="4">
    <source>
        <dbReference type="ARBA" id="ARBA00022989"/>
    </source>
</evidence>
<feature type="transmembrane region" description="Helical" evidence="6">
    <location>
        <begin position="147"/>
        <end position="165"/>
    </location>
</feature>
<gene>
    <name evidence="7" type="ORF">DMP05_09495</name>
</gene>
<feature type="transmembrane region" description="Helical" evidence="6">
    <location>
        <begin position="357"/>
        <end position="379"/>
    </location>
</feature>
<dbReference type="RefSeq" id="WP_123220216.1">
    <property type="nucleotide sequence ID" value="NZ_JACHYQ010000003.1"/>
</dbReference>
<dbReference type="PANTHER" id="PTHR30250">
    <property type="entry name" value="PST FAMILY PREDICTED COLANIC ACID TRANSPORTER"/>
    <property type="match status" value="1"/>
</dbReference>
<feature type="transmembrane region" description="Helical" evidence="6">
    <location>
        <begin position="12"/>
        <end position="31"/>
    </location>
</feature>
<comment type="caution">
    <text evidence="7">The sequence shown here is derived from an EMBL/GenBank/DDBJ whole genome shotgun (WGS) entry which is preliminary data.</text>
</comment>
<feature type="transmembrane region" description="Helical" evidence="6">
    <location>
        <begin position="177"/>
        <end position="197"/>
    </location>
</feature>
<evidence type="ECO:0000256" key="2">
    <source>
        <dbReference type="ARBA" id="ARBA00022475"/>
    </source>
</evidence>
<feature type="transmembrane region" description="Helical" evidence="6">
    <location>
        <begin position="43"/>
        <end position="64"/>
    </location>
</feature>
<evidence type="ECO:0000313" key="8">
    <source>
        <dbReference type="Proteomes" id="UP000271472"/>
    </source>
</evidence>
<feature type="transmembrane region" description="Helical" evidence="6">
    <location>
        <begin position="85"/>
        <end position="108"/>
    </location>
</feature>
<comment type="subcellular location">
    <subcellularLocation>
        <location evidence="1">Cell membrane</location>
        <topology evidence="1">Multi-pass membrane protein</topology>
    </subcellularLocation>
</comment>
<evidence type="ECO:0000256" key="5">
    <source>
        <dbReference type="ARBA" id="ARBA00023136"/>
    </source>
</evidence>
<keyword evidence="2" id="KW-1003">Cell membrane</keyword>
<keyword evidence="8" id="KW-1185">Reference proteome</keyword>
<dbReference type="InterPro" id="IPR050833">
    <property type="entry name" value="Poly_Biosynth_Transport"/>
</dbReference>
<feature type="transmembrane region" description="Helical" evidence="6">
    <location>
        <begin position="294"/>
        <end position="313"/>
    </location>
</feature>
<sequence length="460" mass="51145">MDIKKLSIDIAIAILSQGANALVSALLTLLLPKLLGVEGFGYWQLFIFYASYVGLFHLGLNDGVYLVEGGRGRNEIDKRSINSQFFFGAVIELFFSLALIVFAVFVPLEYDRKIVILATGILVPVCNTATFIGYVHQAMNETKLYSYSVLGESLVLLLGLILLMADGCTDYMTYIELYLIAKILRLLFCAVFFVDFFKSGFLPLKETVRLSIADIRVGVSLMVANIAGSLVVGIARFAIDGNWDIATFSVASLALSITTFFMMFISQASMVLFPSLRQSCDINLGIAFRKMRDGLNLVLPLLLLAFYPAKYFLEIWLPDYQSAIGLFLFVFPLCIFEGKMDILGTTFLKVFRMEKSLLRINLASMLATFALVLVSIFIFHSVESILLSTVIVLCGRELYTEFIISRKLQERFSSCSFLVVLLSLLFVGVASIASDAISALLYVCAYILYSRFSTKGKCLS</sequence>
<feature type="transmembrane region" description="Helical" evidence="6">
    <location>
        <begin position="416"/>
        <end position="449"/>
    </location>
</feature>
<accession>A0A3N0I6Q4</accession>
<protein>
    <recommendedName>
        <fullName evidence="9">Polysaccharide biosynthesis protein</fullName>
    </recommendedName>
</protein>
<organism evidence="7 8">
    <name type="scientific">Slackia isoflavoniconvertens</name>
    <dbReference type="NCBI Taxonomy" id="572010"/>
    <lineage>
        <taxon>Bacteria</taxon>
        <taxon>Bacillati</taxon>
        <taxon>Actinomycetota</taxon>
        <taxon>Coriobacteriia</taxon>
        <taxon>Eggerthellales</taxon>
        <taxon>Eggerthellaceae</taxon>
        <taxon>Slackia</taxon>
    </lineage>
</organism>
<dbReference type="OrthoDB" id="385011at2"/>
<keyword evidence="3 6" id="KW-0812">Transmembrane</keyword>
<proteinExistence type="predicted"/>
<evidence type="ECO:0000256" key="3">
    <source>
        <dbReference type="ARBA" id="ARBA00022692"/>
    </source>
</evidence>
<reference evidence="8" key="1">
    <citation type="submission" date="2018-05" db="EMBL/GenBank/DDBJ databases">
        <title>Genome Sequencing of selected type strains of the family Eggerthellaceae.</title>
        <authorList>
            <person name="Danylec N."/>
            <person name="Stoll D.A."/>
            <person name="Doetsch A."/>
            <person name="Huch M."/>
        </authorList>
    </citation>
    <scope>NUCLEOTIDE SEQUENCE [LARGE SCALE GENOMIC DNA]</scope>
    <source>
        <strain evidence="8">DSM 22006</strain>
    </source>
</reference>
<name>A0A3N0I6Q4_9ACTN</name>
<dbReference type="GeneID" id="98663364"/>
<evidence type="ECO:0000256" key="1">
    <source>
        <dbReference type="ARBA" id="ARBA00004651"/>
    </source>
</evidence>
<keyword evidence="4 6" id="KW-1133">Transmembrane helix</keyword>